<accession>A0AAE7BD65</accession>
<dbReference type="Pfam" id="PF00535">
    <property type="entry name" value="Glycos_transf_2"/>
    <property type="match status" value="1"/>
</dbReference>
<gene>
    <name evidence="2" type="ORF">AVENP_2925</name>
</gene>
<dbReference type="CDD" id="cd00761">
    <property type="entry name" value="Glyco_tranf_GTA_type"/>
    <property type="match status" value="1"/>
</dbReference>
<dbReference type="GO" id="GO:0016758">
    <property type="term" value="F:hexosyltransferase activity"/>
    <property type="evidence" value="ECO:0007669"/>
    <property type="project" value="UniProtKB-ARBA"/>
</dbReference>
<sequence>MLQESETISVIIPTYNRAKTIEYCIKSILEQTLLPNEIIIVDDTSTDNTESIVASLNNNLIKFIKLDKNSGAQVARNIGITKAKSKWIAFLDSDDMWENNKLELQMGELKKVNFDVYTLVHGDCYCFDTHLNKKWVWNMPMTEYKCYDKLLLRPSTLFPSLLISKQALEEIGFLDENIQSFQEWDTSIRLAKICNFIHIKAPLFIYMLHDGETISKNNVKYIQGYLYILNKFKNDFYKYHGELKWKEQINSLKEKALKENIYKEVEYLFEI</sequence>
<dbReference type="PANTHER" id="PTHR22916">
    <property type="entry name" value="GLYCOSYLTRANSFERASE"/>
    <property type="match status" value="1"/>
</dbReference>
<feature type="domain" description="Glycosyltransferase 2-like" evidence="1">
    <location>
        <begin position="9"/>
        <end position="144"/>
    </location>
</feature>
<name>A0AAE7BD65_9BACT</name>
<dbReference type="SUPFAM" id="SSF53448">
    <property type="entry name" value="Nucleotide-diphospho-sugar transferases"/>
    <property type="match status" value="1"/>
</dbReference>
<proteinExistence type="predicted"/>
<dbReference type="KEGG" id="avp:AVENP_2925"/>
<protein>
    <submittedName>
        <fullName evidence="2">Glycosyltransferase, family 2</fullName>
    </submittedName>
</protein>
<reference evidence="2 3" key="1">
    <citation type="submission" date="2020-05" db="EMBL/GenBank/DDBJ databases">
        <title>Complete genome sequencing of Campylobacter and Arcobacter type strains.</title>
        <authorList>
            <person name="Miller W.G."/>
            <person name="Yee E."/>
        </authorList>
    </citation>
    <scope>NUCLEOTIDE SEQUENCE [LARGE SCALE GENOMIC DNA]</scope>
    <source>
        <strain evidence="2 3">LMG 26156</strain>
    </source>
</reference>
<dbReference type="RefSeq" id="WP_128359579.1">
    <property type="nucleotide sequence ID" value="NZ_CP053840.1"/>
</dbReference>
<dbReference type="PANTHER" id="PTHR22916:SF3">
    <property type="entry name" value="UDP-GLCNAC:BETAGAL BETA-1,3-N-ACETYLGLUCOSAMINYLTRANSFERASE-LIKE PROTEIN 1"/>
    <property type="match status" value="1"/>
</dbReference>
<evidence type="ECO:0000313" key="3">
    <source>
        <dbReference type="Proteomes" id="UP000503482"/>
    </source>
</evidence>
<dbReference type="AlphaFoldDB" id="A0AAE7BD65"/>
<keyword evidence="3" id="KW-1185">Reference proteome</keyword>
<dbReference type="EMBL" id="CP053840">
    <property type="protein sequence ID" value="QKF68400.1"/>
    <property type="molecule type" value="Genomic_DNA"/>
</dbReference>
<dbReference type="Proteomes" id="UP000503482">
    <property type="component" value="Chromosome"/>
</dbReference>
<dbReference type="Gene3D" id="3.90.550.10">
    <property type="entry name" value="Spore Coat Polysaccharide Biosynthesis Protein SpsA, Chain A"/>
    <property type="match status" value="1"/>
</dbReference>
<evidence type="ECO:0000313" key="2">
    <source>
        <dbReference type="EMBL" id="QKF68400.1"/>
    </source>
</evidence>
<dbReference type="InterPro" id="IPR001173">
    <property type="entry name" value="Glyco_trans_2-like"/>
</dbReference>
<dbReference type="InterPro" id="IPR029044">
    <property type="entry name" value="Nucleotide-diphossugar_trans"/>
</dbReference>
<organism evidence="2 3">
    <name type="scientific">Arcobacter venerupis</name>
    <dbReference type="NCBI Taxonomy" id="1054033"/>
    <lineage>
        <taxon>Bacteria</taxon>
        <taxon>Pseudomonadati</taxon>
        <taxon>Campylobacterota</taxon>
        <taxon>Epsilonproteobacteria</taxon>
        <taxon>Campylobacterales</taxon>
        <taxon>Arcobacteraceae</taxon>
        <taxon>Arcobacter</taxon>
    </lineage>
</organism>
<evidence type="ECO:0000259" key="1">
    <source>
        <dbReference type="Pfam" id="PF00535"/>
    </source>
</evidence>